<dbReference type="PANTHER" id="PTHR30071:SF1">
    <property type="entry name" value="CYTOCHROME B_B6 PROTEIN-RELATED"/>
    <property type="match status" value="1"/>
</dbReference>
<reference evidence="8" key="1">
    <citation type="submission" date="2020-05" db="EMBL/GenBank/DDBJ databases">
        <authorList>
            <person name="Chiriac C."/>
            <person name="Salcher M."/>
            <person name="Ghai R."/>
            <person name="Kavagutti S V."/>
        </authorList>
    </citation>
    <scope>NUCLEOTIDE SEQUENCE</scope>
</reference>
<evidence type="ECO:0000256" key="6">
    <source>
        <dbReference type="SAM" id="Phobius"/>
    </source>
</evidence>
<organism evidence="8">
    <name type="scientific">freshwater metagenome</name>
    <dbReference type="NCBI Taxonomy" id="449393"/>
    <lineage>
        <taxon>unclassified sequences</taxon>
        <taxon>metagenomes</taxon>
        <taxon>ecological metagenomes</taxon>
    </lineage>
</organism>
<comment type="subcellular location">
    <subcellularLocation>
        <location evidence="1">Membrane</location>
        <topology evidence="1">Multi-pass membrane protein</topology>
    </subcellularLocation>
</comment>
<feature type="transmembrane region" description="Helical" evidence="6">
    <location>
        <begin position="15"/>
        <end position="36"/>
    </location>
</feature>
<keyword evidence="2 6" id="KW-0812">Transmembrane</keyword>
<evidence type="ECO:0000259" key="7">
    <source>
        <dbReference type="Pfam" id="PF01578"/>
    </source>
</evidence>
<keyword evidence="3" id="KW-0201">Cytochrome c-type biogenesis</keyword>
<name>A0A6J6BD88_9ZZZZ</name>
<feature type="transmembrane region" description="Helical" evidence="6">
    <location>
        <begin position="90"/>
        <end position="106"/>
    </location>
</feature>
<dbReference type="InterPro" id="IPR045062">
    <property type="entry name" value="Cyt_c_biogenesis_CcsA/CcmC"/>
</dbReference>
<dbReference type="NCBIfam" id="TIGR03144">
    <property type="entry name" value="cytochr_II_ccsB"/>
    <property type="match status" value="1"/>
</dbReference>
<dbReference type="AlphaFoldDB" id="A0A6J6BD88"/>
<evidence type="ECO:0000256" key="5">
    <source>
        <dbReference type="ARBA" id="ARBA00023136"/>
    </source>
</evidence>
<protein>
    <submittedName>
        <fullName evidence="8">Unannotated protein</fullName>
    </submittedName>
</protein>
<evidence type="ECO:0000256" key="1">
    <source>
        <dbReference type="ARBA" id="ARBA00004141"/>
    </source>
</evidence>
<dbReference type="PANTHER" id="PTHR30071">
    <property type="entry name" value="HEME EXPORTER PROTEIN C"/>
    <property type="match status" value="1"/>
</dbReference>
<feature type="transmembrane region" description="Helical" evidence="6">
    <location>
        <begin position="273"/>
        <end position="294"/>
    </location>
</feature>
<evidence type="ECO:0000313" key="8">
    <source>
        <dbReference type="EMBL" id="CAB4536353.1"/>
    </source>
</evidence>
<gene>
    <name evidence="8" type="ORF">UFOPK1410_00481</name>
</gene>
<feature type="transmembrane region" description="Helical" evidence="6">
    <location>
        <begin position="212"/>
        <end position="231"/>
    </location>
</feature>
<feature type="domain" description="Cytochrome c assembly protein" evidence="7">
    <location>
        <begin position="84"/>
        <end position="298"/>
    </location>
</feature>
<dbReference type="InterPro" id="IPR002541">
    <property type="entry name" value="Cyt_c_assembly"/>
</dbReference>
<evidence type="ECO:0000256" key="3">
    <source>
        <dbReference type="ARBA" id="ARBA00022748"/>
    </source>
</evidence>
<evidence type="ECO:0000256" key="4">
    <source>
        <dbReference type="ARBA" id="ARBA00022989"/>
    </source>
</evidence>
<keyword evidence="4 6" id="KW-1133">Transmembrane helix</keyword>
<accession>A0A6J6BD88</accession>
<dbReference type="InterPro" id="IPR017562">
    <property type="entry name" value="Cyt_c_biogenesis_CcsA"/>
</dbReference>
<dbReference type="GO" id="GO:0017004">
    <property type="term" value="P:cytochrome complex assembly"/>
    <property type="evidence" value="ECO:0007669"/>
    <property type="project" value="UniProtKB-KW"/>
</dbReference>
<dbReference type="EMBL" id="CAEZSH010000043">
    <property type="protein sequence ID" value="CAB4536353.1"/>
    <property type="molecule type" value="Genomic_DNA"/>
</dbReference>
<sequence length="303" mass="33878">MTDVKLDLALAQQSLVFIFAAMVVYTVSFLIFAWHLTNIASNKGSGEAISTKLENIGFALFGFGALIHGSGVVMRGIAASRVPWANMYEFSISGAFVLVAIYLAFYRLRDIRIIAAFVNGFVLLILGAATTYFYVQVKTLMPALQSYWLVIHVTVAVLATAFFNIAAALSVAYLLRTSPRIASSTKKFVVGARRVLDFFPAEKTLERLQVRFNAVGLILWTFTLAAGAIWAERAWHRYWGWDTKEVWTFIIWVLYAGYFHATATRGWTGRRAAWLSLVGFTSVLFNFTIVNLFFKGLHVYSGL</sequence>
<evidence type="ECO:0000256" key="2">
    <source>
        <dbReference type="ARBA" id="ARBA00022692"/>
    </source>
</evidence>
<feature type="transmembrane region" description="Helical" evidence="6">
    <location>
        <begin position="147"/>
        <end position="175"/>
    </location>
</feature>
<keyword evidence="5 6" id="KW-0472">Membrane</keyword>
<dbReference type="Pfam" id="PF01578">
    <property type="entry name" value="Cytochrom_C_asm"/>
    <property type="match status" value="1"/>
</dbReference>
<dbReference type="GO" id="GO:0020037">
    <property type="term" value="F:heme binding"/>
    <property type="evidence" value="ECO:0007669"/>
    <property type="project" value="InterPro"/>
</dbReference>
<proteinExistence type="predicted"/>
<feature type="transmembrane region" description="Helical" evidence="6">
    <location>
        <begin position="56"/>
        <end position="78"/>
    </location>
</feature>
<feature type="transmembrane region" description="Helical" evidence="6">
    <location>
        <begin position="113"/>
        <end position="135"/>
    </location>
</feature>
<dbReference type="GO" id="GO:0005886">
    <property type="term" value="C:plasma membrane"/>
    <property type="evidence" value="ECO:0007669"/>
    <property type="project" value="TreeGrafter"/>
</dbReference>
<feature type="transmembrane region" description="Helical" evidence="6">
    <location>
        <begin position="246"/>
        <end position="261"/>
    </location>
</feature>